<accession>A0A2P8HQB1</accession>
<evidence type="ECO:0000256" key="2">
    <source>
        <dbReference type="SAM" id="SignalP"/>
    </source>
</evidence>
<keyword evidence="2" id="KW-0732">Signal</keyword>
<dbReference type="EMBL" id="PYAW01000002">
    <property type="protein sequence ID" value="PSL48398.1"/>
    <property type="molecule type" value="Genomic_DNA"/>
</dbReference>
<keyword evidence="4" id="KW-1185">Reference proteome</keyword>
<feature type="transmembrane region" description="Helical" evidence="1">
    <location>
        <begin position="291"/>
        <end position="310"/>
    </location>
</feature>
<dbReference type="OrthoDB" id="643854at2"/>
<name>A0A2P8HQB1_CHINA</name>
<feature type="transmembrane region" description="Helical" evidence="1">
    <location>
        <begin position="344"/>
        <end position="362"/>
    </location>
</feature>
<evidence type="ECO:0000313" key="4">
    <source>
        <dbReference type="Proteomes" id="UP000240971"/>
    </source>
</evidence>
<reference evidence="3 4" key="1">
    <citation type="submission" date="2018-03" db="EMBL/GenBank/DDBJ databases">
        <title>Genomic Encyclopedia of Archaeal and Bacterial Type Strains, Phase II (KMG-II): from individual species to whole genera.</title>
        <authorList>
            <person name="Goeker M."/>
        </authorList>
    </citation>
    <scope>NUCLEOTIDE SEQUENCE [LARGE SCALE GENOMIC DNA]</scope>
    <source>
        <strain evidence="3 4">DSM 24859</strain>
    </source>
</reference>
<organism evidence="3 4">
    <name type="scientific">Chitinophaga niastensis</name>
    <dbReference type="NCBI Taxonomy" id="536980"/>
    <lineage>
        <taxon>Bacteria</taxon>
        <taxon>Pseudomonadati</taxon>
        <taxon>Bacteroidota</taxon>
        <taxon>Chitinophagia</taxon>
        <taxon>Chitinophagales</taxon>
        <taxon>Chitinophagaceae</taxon>
        <taxon>Chitinophaga</taxon>
    </lineage>
</organism>
<keyword evidence="1" id="KW-1133">Transmembrane helix</keyword>
<feature type="transmembrane region" description="Helical" evidence="1">
    <location>
        <begin position="316"/>
        <end position="332"/>
    </location>
</feature>
<comment type="caution">
    <text evidence="3">The sequence shown here is derived from an EMBL/GenBank/DDBJ whole genome shotgun (WGS) entry which is preliminary data.</text>
</comment>
<feature type="transmembrane region" description="Helical" evidence="1">
    <location>
        <begin position="141"/>
        <end position="166"/>
    </location>
</feature>
<dbReference type="Proteomes" id="UP000240971">
    <property type="component" value="Unassembled WGS sequence"/>
</dbReference>
<protein>
    <submittedName>
        <fullName evidence="3">Uncharacterized protein</fullName>
    </submittedName>
</protein>
<keyword evidence="1" id="KW-0812">Transmembrane</keyword>
<keyword evidence="1" id="KW-0472">Membrane</keyword>
<feature type="transmembrane region" description="Helical" evidence="1">
    <location>
        <begin position="368"/>
        <end position="388"/>
    </location>
</feature>
<dbReference type="RefSeq" id="WP_106528775.1">
    <property type="nucleotide sequence ID" value="NZ_PYAW01000002.1"/>
</dbReference>
<sequence>MRIIKILLFLLITCQVAFATDTELAKVLESLTPQQRTVLYQYGTLRTYATPAQADSFWQQHQISNVTVQQAGLLATELLVNTELEYTIKKPSRLQALRGLFTASRLLLGLAALVAAYALVQLLSRYWGLIRYWLVRLFSPLFRWLFSPRMLTYELLLISIAGIYFGPRVPDLVIRTIVIHVGVFVFWAQLTAIVTRKHFITDYKDVVKNTLKNENKPWEAFLQVTVPAGLTTAAVAWVIHVCPDLWYPYEVTIPALVGVYALPPLRRLEAPLSHLFYPFANSRMHGNDRRIAAYVILTLVAWVLMLALPVVVIQPVLVLTVCLTFMLLLLSIERITYCGIKNYIWMQVITVGFLVAAILIGAQLSVLLMSWIGMGGILLYILIKYWEIPVLLGWSWKNRKAWGALGMAMLIWGIGELIRHKPEWFVLFY</sequence>
<gene>
    <name evidence="3" type="ORF">CLV51_1021265</name>
</gene>
<feature type="chain" id="PRO_5015132853" evidence="2">
    <location>
        <begin position="20"/>
        <end position="429"/>
    </location>
</feature>
<proteinExistence type="predicted"/>
<feature type="transmembrane region" description="Helical" evidence="1">
    <location>
        <begin position="400"/>
        <end position="418"/>
    </location>
</feature>
<feature type="transmembrane region" description="Helical" evidence="1">
    <location>
        <begin position="172"/>
        <end position="194"/>
    </location>
</feature>
<feature type="transmembrane region" description="Helical" evidence="1">
    <location>
        <begin position="100"/>
        <end position="120"/>
    </location>
</feature>
<evidence type="ECO:0000313" key="3">
    <source>
        <dbReference type="EMBL" id="PSL48398.1"/>
    </source>
</evidence>
<evidence type="ECO:0000256" key="1">
    <source>
        <dbReference type="SAM" id="Phobius"/>
    </source>
</evidence>
<feature type="signal peptide" evidence="2">
    <location>
        <begin position="1"/>
        <end position="19"/>
    </location>
</feature>
<dbReference type="AlphaFoldDB" id="A0A2P8HQB1"/>